<protein>
    <submittedName>
        <fullName evidence="1">Uncharacterized protein</fullName>
    </submittedName>
</protein>
<evidence type="ECO:0000313" key="2">
    <source>
        <dbReference type="Proteomes" id="UP000887013"/>
    </source>
</evidence>
<gene>
    <name evidence="1" type="ORF">NPIL_327161</name>
</gene>
<reference evidence="1" key="1">
    <citation type="submission" date="2020-08" db="EMBL/GenBank/DDBJ databases">
        <title>Multicomponent nature underlies the extraordinary mechanical properties of spider dragline silk.</title>
        <authorList>
            <person name="Kono N."/>
            <person name="Nakamura H."/>
            <person name="Mori M."/>
            <person name="Yoshida Y."/>
            <person name="Ohtoshi R."/>
            <person name="Malay A.D."/>
            <person name="Moran D.A.P."/>
            <person name="Tomita M."/>
            <person name="Numata K."/>
            <person name="Arakawa K."/>
        </authorList>
    </citation>
    <scope>NUCLEOTIDE SEQUENCE</scope>
</reference>
<keyword evidence="2" id="KW-1185">Reference proteome</keyword>
<proteinExistence type="predicted"/>
<sequence length="141" mass="15884">MAPIRVALQEQISKIVKTFLDTIQLFLIQSKKIHEKGFHVLHFFCNLWASNDVNNTQAGCSLGSFLYGFAFVNDSKDSAGRTISFSRSTRDAPINILLLEIELGSSITVHPYGSRRCKEPRSKHPEFARIFTVSVATKEHD</sequence>
<organism evidence="1 2">
    <name type="scientific">Nephila pilipes</name>
    <name type="common">Giant wood spider</name>
    <name type="synonym">Nephila maculata</name>
    <dbReference type="NCBI Taxonomy" id="299642"/>
    <lineage>
        <taxon>Eukaryota</taxon>
        <taxon>Metazoa</taxon>
        <taxon>Ecdysozoa</taxon>
        <taxon>Arthropoda</taxon>
        <taxon>Chelicerata</taxon>
        <taxon>Arachnida</taxon>
        <taxon>Araneae</taxon>
        <taxon>Araneomorphae</taxon>
        <taxon>Entelegynae</taxon>
        <taxon>Araneoidea</taxon>
        <taxon>Nephilidae</taxon>
        <taxon>Nephila</taxon>
    </lineage>
</organism>
<evidence type="ECO:0000313" key="1">
    <source>
        <dbReference type="EMBL" id="GFU28160.1"/>
    </source>
</evidence>
<dbReference type="AlphaFoldDB" id="A0A8X6UFS6"/>
<dbReference type="Proteomes" id="UP000887013">
    <property type="component" value="Unassembled WGS sequence"/>
</dbReference>
<name>A0A8X6UFS6_NEPPI</name>
<dbReference type="EMBL" id="BMAW01082237">
    <property type="protein sequence ID" value="GFU28160.1"/>
    <property type="molecule type" value="Genomic_DNA"/>
</dbReference>
<accession>A0A8X6UFS6</accession>
<comment type="caution">
    <text evidence="1">The sequence shown here is derived from an EMBL/GenBank/DDBJ whole genome shotgun (WGS) entry which is preliminary data.</text>
</comment>